<evidence type="ECO:0000313" key="2">
    <source>
        <dbReference type="EMBL" id="AHF76965.1"/>
    </source>
</evidence>
<dbReference type="Proteomes" id="UP000019028">
    <property type="component" value="Chromosome"/>
</dbReference>
<dbReference type="KEGG" id="sod:Sant_1913"/>
<proteinExistence type="predicted"/>
<dbReference type="HOGENOM" id="CLU_016453_0_0_6"/>
<sequence length="891" mass="97553">MLLWAGLSATRTVMPRTLIPLGVLRRPLRNVALMLLLLFLLLLALWFTLPRWLPTLANRALPDDLQLRLDGRPGWRQGAVQLPAFRLSRPDCVWLRSDGGDLTRRAGAWRLHLIDLRLDTACVAPSTSTTSARDPLAQWQGLPAFSVLIDRLTVTPWQAWAGRLTLTHAGPSTRLAYQSDKLAAEVALDDRQLTLERLSLNGAPAPAPVVLQGKLTLAPGARLLPERGAVQGGLTLANGTALTFDLNWRQQQGVLSITDSQNGMTLVHLPWRISAREWVVSDGRWRWPYATQALAGGIALTLTDWRDGLAGLGISARLNVLTQGLRGRANAVLNIGPGPLRLTDNRLPFRLNGRVNDNALSLDAAIPGELRGDVTAPYLALLPGALLRLVGGVSDMFDIDSARLPLAGVQLSSAGVNGRLQAILQARAGNHGRFTLHLDGKAVNFWPDAGDWRWRLWGNGELRPFGASWRIAGRGAWQDHILRLSAAQGEMDRFRYGLIDARAPRLRLTAPLVWRRGDDAPALAGALEMSSAQVRLQHGGALPAPRLTLALSGRSPDDWRWRGTLQAGALGPVQLNGRWDGARLRGQAWWPKQPLRVFAPLLQPALGIRLRQGEFYAQSAFSASADQGFIAGGHGVLTGGDLWYGDSRLVGVRLSLSYRLAQSRWQLGIRQPAALHIDEIISPIALRELDTGLKGFYPFDDDHPLTLTHMTLQTLGGQVSLTPLRLPQHAPAVLKVQGVEMSELITALKPKQFTISGRVSGELPLLLDDATQLIPRGWIASDNLMTLRLDPQFADALAARDFATAAAVDWLRYMEISRLRATLNLRRAGDLTLDANIAGTGAHASARRAVRLNYSHQENIWQLWRSLRFGGRVEQLLEKQAAAEAPAEGEP</sequence>
<accession>W0HXP5</accession>
<reference evidence="2 3" key="1">
    <citation type="journal article" date="2014" name="Genome Biol. Evol.">
        <title>Genome degeneration and adaptation in a nascent stage of symbiosis.</title>
        <authorList>
            <person name="Oakeson K.F."/>
            <person name="Gil R."/>
            <person name="Clayton A.L."/>
            <person name="Dunn D.M."/>
            <person name="von Niederhausern A.C."/>
            <person name="Hamil C."/>
            <person name="Aoyagi A."/>
            <person name="Duval B."/>
            <person name="Baca A."/>
            <person name="Silva F.J."/>
            <person name="Vallier A."/>
            <person name="Jackson D.G."/>
            <person name="Latorre A."/>
            <person name="Weiss R.B."/>
            <person name="Heddi A."/>
            <person name="Moya A."/>
            <person name="Dale C."/>
        </authorList>
    </citation>
    <scope>NUCLEOTIDE SEQUENCE [LARGE SCALE GENOMIC DNA]</scope>
    <source>
        <strain evidence="2 3">HS1</strain>
    </source>
</reference>
<keyword evidence="1" id="KW-1133">Transmembrane helix</keyword>
<dbReference type="InterPro" id="IPR021730">
    <property type="entry name" value="YdbH"/>
</dbReference>
<dbReference type="AlphaFoldDB" id="W0HXP5"/>
<name>W0HXP5_9GAMM</name>
<gene>
    <name evidence="2" type="ORF">Sant_1913</name>
</gene>
<organism evidence="2 3">
    <name type="scientific">Sodalis praecaptivus</name>
    <dbReference type="NCBI Taxonomy" id="1239307"/>
    <lineage>
        <taxon>Bacteria</taxon>
        <taxon>Pseudomonadati</taxon>
        <taxon>Pseudomonadota</taxon>
        <taxon>Gammaproteobacteria</taxon>
        <taxon>Enterobacterales</taxon>
        <taxon>Bruguierivoracaceae</taxon>
        <taxon>Sodalis</taxon>
    </lineage>
</organism>
<keyword evidence="1" id="KW-0812">Transmembrane</keyword>
<evidence type="ECO:0000313" key="3">
    <source>
        <dbReference type="Proteomes" id="UP000019028"/>
    </source>
</evidence>
<keyword evidence="1" id="KW-0472">Membrane</keyword>
<dbReference type="PATRIC" id="fig|1239307.3.peg.2108"/>
<protein>
    <submittedName>
        <fullName evidence="2">Uncharacterized protein</fullName>
    </submittedName>
</protein>
<evidence type="ECO:0000256" key="1">
    <source>
        <dbReference type="SAM" id="Phobius"/>
    </source>
</evidence>
<keyword evidence="3" id="KW-1185">Reference proteome</keyword>
<dbReference type="Pfam" id="PF11739">
    <property type="entry name" value="YdbH-like"/>
    <property type="match status" value="1"/>
</dbReference>
<dbReference type="NCBIfam" id="NF007971">
    <property type="entry name" value="PRK10695.1"/>
    <property type="match status" value="1"/>
</dbReference>
<dbReference type="EMBL" id="CP006569">
    <property type="protein sequence ID" value="AHF76965.1"/>
    <property type="molecule type" value="Genomic_DNA"/>
</dbReference>
<feature type="transmembrane region" description="Helical" evidence="1">
    <location>
        <begin position="31"/>
        <end position="49"/>
    </location>
</feature>